<protein>
    <recommendedName>
        <fullName evidence="2">DUF4197 domain-containing protein</fullName>
    </recommendedName>
</protein>
<evidence type="ECO:0008006" key="2">
    <source>
        <dbReference type="Google" id="ProtNLM"/>
    </source>
</evidence>
<proteinExistence type="predicted"/>
<dbReference type="InterPro" id="IPR025245">
    <property type="entry name" value="DUF4197"/>
</dbReference>
<gene>
    <name evidence="1" type="ORF">MNBD_GAMMA03-1517</name>
</gene>
<sequence length="268" mass="29425">MKKKKAYSLPIILSFITLPFSNFSSMAHASWLDQGAELLKQTQEKTELPKELSPSTLSNLSNKNNLSNISVDDMQKAFKEALTIGSETVVGQLGAKNGFNGDKNIHIPLPDSLKTVQSTLKSAGMSGLMDDLETKLNRAAEAATPQAKALFLTAIKEMSFKDVQKIYQGPKDSATQYLKSKTASDLKTKMAPIVEQSLNDVGAINAYDKAISSYKDLPFVPDVKANLLDHVLQKGMDGMFFYLAQEEASIRKDPIKQSTELLKKVFGK</sequence>
<dbReference type="EMBL" id="UOFC01000128">
    <property type="protein sequence ID" value="VAW47190.1"/>
    <property type="molecule type" value="Genomic_DNA"/>
</dbReference>
<accession>A0A3B0W417</accession>
<name>A0A3B0W417_9ZZZZ</name>
<dbReference type="Pfam" id="PF13852">
    <property type="entry name" value="DUF4197"/>
    <property type="match status" value="1"/>
</dbReference>
<organism evidence="1">
    <name type="scientific">hydrothermal vent metagenome</name>
    <dbReference type="NCBI Taxonomy" id="652676"/>
    <lineage>
        <taxon>unclassified sequences</taxon>
        <taxon>metagenomes</taxon>
        <taxon>ecological metagenomes</taxon>
    </lineage>
</organism>
<reference evidence="1" key="1">
    <citation type="submission" date="2018-06" db="EMBL/GenBank/DDBJ databases">
        <authorList>
            <person name="Zhirakovskaya E."/>
        </authorList>
    </citation>
    <scope>NUCLEOTIDE SEQUENCE</scope>
</reference>
<evidence type="ECO:0000313" key="1">
    <source>
        <dbReference type="EMBL" id="VAW47190.1"/>
    </source>
</evidence>
<dbReference type="AlphaFoldDB" id="A0A3B0W417"/>